<keyword evidence="1" id="KW-0812">Transmembrane</keyword>
<name>A0A9E2S8I5_9BACT</name>
<dbReference type="Proteomes" id="UP000812270">
    <property type="component" value="Unassembled WGS sequence"/>
</dbReference>
<protein>
    <submittedName>
        <fullName evidence="3">Sulfatase-like hydrolase/transferase</fullName>
    </submittedName>
</protein>
<comment type="caution">
    <text evidence="3">The sequence shown here is derived from an EMBL/GenBank/DDBJ whole genome shotgun (WGS) entry which is preliminary data.</text>
</comment>
<feature type="transmembrane region" description="Helical" evidence="1">
    <location>
        <begin position="179"/>
        <end position="195"/>
    </location>
</feature>
<sequence length="650" mass="74394">MLRAPNRYSILLGFWTLFIALSFLVRTVLLIISWKNAAISIGSLFSIYFKGFVFDLGVASFFTVLYAIYLLLIRQKWNQSRLNKTVTYVGFFLTVLIVMFSFFAEFTFWGEFESRFNFIAVDYLIYTFEVVNNINQSYPLPYLIGGMVLVTSLITWWFYKRGIFAASFNSAMTFRSRSIVTVALLLVPVFYIFNVKNNWAERTDNRYRAELSKAGIYSFFSAFKNNELSYSEFYKKDPDAEVFARMRNLLTDSSTKFTGNENEIYRQITSNDTLVARPNVIMITIESFSADFMTRFGNTEGLTPVLDSLSKQSVLFTNMYATGTRTVRGMEALTLAVPPTPGSSIVRRDDNANLFTVGSIFKDAGYKRTFFYGGDGYFDNMNKFFSGNGFDIVDHPNTTVVNDNLVTTRTAIAKKDIQFENAWGICDEDIYKAVIRDADADYKEGKKFFNFVMTTSNHRPYTYPANKISIPQGSREGAVRYTDFAIGKLLEEAKTKPWFANTVFIFVADHCASSAGKNEINVSKYHIPCLVYNLPNAKPVELSPICSQIDLYPTLFSYLNWSYKSNLFGENINAAKYQPRALMGTYQKLGYLKNDTLIVLGPQQKADCYFYKKQSEEQKQVPMNDHLLHEAIANYQSAYQLYKNGGMREK</sequence>
<reference evidence="3" key="1">
    <citation type="submission" date="2021-06" db="EMBL/GenBank/DDBJ databases">
        <authorList>
            <person name="Huq M.A."/>
        </authorList>
    </citation>
    <scope>NUCLEOTIDE SEQUENCE</scope>
    <source>
        <strain evidence="3">MAH-26</strain>
    </source>
</reference>
<dbReference type="CDD" id="cd16015">
    <property type="entry name" value="LTA_synthase"/>
    <property type="match status" value="1"/>
</dbReference>
<feature type="transmembrane region" description="Helical" evidence="1">
    <location>
        <begin position="52"/>
        <end position="73"/>
    </location>
</feature>
<organism evidence="3 4">
    <name type="scientific">Pinibacter aurantiacus</name>
    <dbReference type="NCBI Taxonomy" id="2851599"/>
    <lineage>
        <taxon>Bacteria</taxon>
        <taxon>Pseudomonadati</taxon>
        <taxon>Bacteroidota</taxon>
        <taxon>Chitinophagia</taxon>
        <taxon>Chitinophagales</taxon>
        <taxon>Chitinophagaceae</taxon>
        <taxon>Pinibacter</taxon>
    </lineage>
</organism>
<feature type="transmembrane region" description="Helical" evidence="1">
    <location>
        <begin position="12"/>
        <end position="32"/>
    </location>
</feature>
<gene>
    <name evidence="3" type="ORF">KTO63_14040</name>
</gene>
<evidence type="ECO:0000256" key="1">
    <source>
        <dbReference type="SAM" id="Phobius"/>
    </source>
</evidence>
<evidence type="ECO:0000259" key="2">
    <source>
        <dbReference type="Pfam" id="PF00884"/>
    </source>
</evidence>
<proteinExistence type="predicted"/>
<dbReference type="InterPro" id="IPR012160">
    <property type="entry name" value="LtaS-like"/>
</dbReference>
<keyword evidence="1" id="KW-0472">Membrane</keyword>
<keyword evidence="4" id="KW-1185">Reference proteome</keyword>
<dbReference type="AlphaFoldDB" id="A0A9E2S8I5"/>
<dbReference type="PANTHER" id="PTHR47371">
    <property type="entry name" value="LIPOTEICHOIC ACID SYNTHASE"/>
    <property type="match status" value="1"/>
</dbReference>
<dbReference type="Pfam" id="PF00884">
    <property type="entry name" value="Sulfatase"/>
    <property type="match status" value="1"/>
</dbReference>
<keyword evidence="3" id="KW-0378">Hydrolase</keyword>
<evidence type="ECO:0000313" key="3">
    <source>
        <dbReference type="EMBL" id="MBV4358281.1"/>
    </source>
</evidence>
<dbReference type="InterPro" id="IPR000917">
    <property type="entry name" value="Sulfatase_N"/>
</dbReference>
<evidence type="ECO:0000313" key="4">
    <source>
        <dbReference type="Proteomes" id="UP000812270"/>
    </source>
</evidence>
<dbReference type="GO" id="GO:0016787">
    <property type="term" value="F:hydrolase activity"/>
    <property type="evidence" value="ECO:0007669"/>
    <property type="project" value="UniProtKB-KW"/>
</dbReference>
<accession>A0A9E2S8I5</accession>
<keyword evidence="1" id="KW-1133">Transmembrane helix</keyword>
<dbReference type="PIRSF" id="PIRSF005091">
    <property type="entry name" value="Mmb_sulf_HI1246"/>
    <property type="match status" value="1"/>
</dbReference>
<feature type="transmembrane region" description="Helical" evidence="1">
    <location>
        <begin position="140"/>
        <end position="159"/>
    </location>
</feature>
<dbReference type="EMBL" id="JAHSPG010000011">
    <property type="protein sequence ID" value="MBV4358281.1"/>
    <property type="molecule type" value="Genomic_DNA"/>
</dbReference>
<dbReference type="PANTHER" id="PTHR47371:SF3">
    <property type="entry name" value="PHOSPHOGLYCEROL TRANSFERASE I"/>
    <property type="match status" value="1"/>
</dbReference>
<feature type="transmembrane region" description="Helical" evidence="1">
    <location>
        <begin position="85"/>
        <end position="104"/>
    </location>
</feature>
<dbReference type="RefSeq" id="WP_217791956.1">
    <property type="nucleotide sequence ID" value="NZ_JAHSPG010000011.1"/>
</dbReference>
<feature type="domain" description="Sulfatase N-terminal" evidence="2">
    <location>
        <begin position="278"/>
        <end position="559"/>
    </location>
</feature>
<dbReference type="InterPro" id="IPR050448">
    <property type="entry name" value="OpgB/LTA_synthase_biosynth"/>
</dbReference>